<proteinExistence type="predicted"/>
<gene>
    <name evidence="1" type="ORF">HJG59_009099</name>
</gene>
<keyword evidence="2" id="KW-1185">Reference proteome</keyword>
<evidence type="ECO:0000313" key="2">
    <source>
        <dbReference type="Proteomes" id="UP000550707"/>
    </source>
</evidence>
<organism evidence="1 2">
    <name type="scientific">Molossus molossus</name>
    <name type="common">Pallas' mastiff bat</name>
    <name type="synonym">Vespertilio molossus</name>
    <dbReference type="NCBI Taxonomy" id="27622"/>
    <lineage>
        <taxon>Eukaryota</taxon>
        <taxon>Metazoa</taxon>
        <taxon>Chordata</taxon>
        <taxon>Craniata</taxon>
        <taxon>Vertebrata</taxon>
        <taxon>Euteleostomi</taxon>
        <taxon>Mammalia</taxon>
        <taxon>Eutheria</taxon>
        <taxon>Laurasiatheria</taxon>
        <taxon>Chiroptera</taxon>
        <taxon>Yangochiroptera</taxon>
        <taxon>Molossidae</taxon>
        <taxon>Molossus</taxon>
    </lineage>
</organism>
<dbReference type="InParanoid" id="A0A7J8DTE8"/>
<dbReference type="EMBL" id="JACASF010000016">
    <property type="protein sequence ID" value="KAF6426391.1"/>
    <property type="molecule type" value="Genomic_DNA"/>
</dbReference>
<accession>A0A7J8DTE8</accession>
<dbReference type="Proteomes" id="UP000550707">
    <property type="component" value="Unassembled WGS sequence"/>
</dbReference>
<dbReference type="AlphaFoldDB" id="A0A7J8DTE8"/>
<reference evidence="1 2" key="1">
    <citation type="journal article" date="2020" name="Nature">
        <title>Six reference-quality genomes reveal evolution of bat adaptations.</title>
        <authorList>
            <person name="Jebb D."/>
            <person name="Huang Z."/>
            <person name="Pippel M."/>
            <person name="Hughes G.M."/>
            <person name="Lavrichenko K."/>
            <person name="Devanna P."/>
            <person name="Winkler S."/>
            <person name="Jermiin L.S."/>
            <person name="Skirmuntt E.C."/>
            <person name="Katzourakis A."/>
            <person name="Burkitt-Gray L."/>
            <person name="Ray D.A."/>
            <person name="Sullivan K.A.M."/>
            <person name="Roscito J.G."/>
            <person name="Kirilenko B.M."/>
            <person name="Davalos L.M."/>
            <person name="Corthals A.P."/>
            <person name="Power M.L."/>
            <person name="Jones G."/>
            <person name="Ransome R.D."/>
            <person name="Dechmann D.K.N."/>
            <person name="Locatelli A.G."/>
            <person name="Puechmaille S.J."/>
            <person name="Fedrigo O."/>
            <person name="Jarvis E.D."/>
            <person name="Hiller M."/>
            <person name="Vernes S.C."/>
            <person name="Myers E.W."/>
            <person name="Teeling E.C."/>
        </authorList>
    </citation>
    <scope>NUCLEOTIDE SEQUENCE [LARGE SCALE GENOMIC DNA]</scope>
    <source>
        <strain evidence="1">MMolMol1</strain>
        <tissue evidence="1">Muscle</tissue>
    </source>
</reference>
<sequence>MSYYKKNPWCVRHPEIKYVGIGHCQILHPVSKRQSEVLERGEPAFFRMPLSEPRGHHVLASEHDEPDKRMTMIISVKEHLHMLADKISSYFPHLPATHLHLPDAHSQSKLKMFLRQHKRSSLNLLTVMQRELISLQCQLQNSRSSVCNHILFCLRLCCAFFFHFQQHVL</sequence>
<protein>
    <submittedName>
        <fullName evidence="1">Uncharacterized protein</fullName>
    </submittedName>
</protein>
<comment type="caution">
    <text evidence="1">The sequence shown here is derived from an EMBL/GenBank/DDBJ whole genome shotgun (WGS) entry which is preliminary data.</text>
</comment>
<name>A0A7J8DTE8_MOLMO</name>
<evidence type="ECO:0000313" key="1">
    <source>
        <dbReference type="EMBL" id="KAF6426391.1"/>
    </source>
</evidence>